<dbReference type="Pfam" id="PF05504">
    <property type="entry name" value="Spore_GerAC"/>
    <property type="match status" value="1"/>
</dbReference>
<evidence type="ECO:0000256" key="2">
    <source>
        <dbReference type="ARBA" id="ARBA00007886"/>
    </source>
</evidence>
<reference evidence="10 11" key="1">
    <citation type="submission" date="2017-09" db="EMBL/GenBank/DDBJ databases">
        <title>Large-scale bioinformatics analysis of Bacillus genomes uncovers conserved roles of natural products in bacterial physiology.</title>
        <authorList>
            <consortium name="Agbiome Team Llc"/>
            <person name="Bleich R.M."/>
            <person name="Grubbs K.J."/>
            <person name="Santa Maria K.C."/>
            <person name="Allen S.E."/>
            <person name="Farag S."/>
            <person name="Shank E.A."/>
            <person name="Bowers A."/>
        </authorList>
    </citation>
    <scope>NUCLEOTIDE SEQUENCE [LARGE SCALE GENOMIC DNA]</scope>
    <source>
        <strain evidence="10 11">AFS083043</strain>
    </source>
</reference>
<gene>
    <name evidence="10" type="ORF">COI93_00395</name>
</gene>
<dbReference type="GO" id="GO:0016020">
    <property type="term" value="C:membrane"/>
    <property type="evidence" value="ECO:0007669"/>
    <property type="project" value="UniProtKB-SubCell"/>
</dbReference>
<dbReference type="GO" id="GO:0009847">
    <property type="term" value="P:spore germination"/>
    <property type="evidence" value="ECO:0007669"/>
    <property type="project" value="InterPro"/>
</dbReference>
<comment type="subcellular location">
    <subcellularLocation>
        <location evidence="1">Membrane</location>
        <topology evidence="1">Lipid-anchor</topology>
    </subcellularLocation>
</comment>
<dbReference type="PROSITE" id="PS51257">
    <property type="entry name" value="PROKAR_LIPOPROTEIN"/>
    <property type="match status" value="1"/>
</dbReference>
<dbReference type="Gene3D" id="6.20.190.10">
    <property type="entry name" value="Nutrient germinant receptor protein C, domain 1"/>
    <property type="match status" value="1"/>
</dbReference>
<keyword evidence="6" id="KW-0564">Palmitate</keyword>
<dbReference type="InterPro" id="IPR057336">
    <property type="entry name" value="GerAC_N"/>
</dbReference>
<dbReference type="InterPro" id="IPR008844">
    <property type="entry name" value="Spore_GerAC-like"/>
</dbReference>
<evidence type="ECO:0000313" key="10">
    <source>
        <dbReference type="EMBL" id="PFK47894.1"/>
    </source>
</evidence>
<evidence type="ECO:0000256" key="5">
    <source>
        <dbReference type="ARBA" id="ARBA00023136"/>
    </source>
</evidence>
<dbReference type="InterPro" id="IPR046953">
    <property type="entry name" value="Spore_GerAC-like_C"/>
</dbReference>
<keyword evidence="3" id="KW-0309">Germination</keyword>
<accession>A0A2B0MYC6</accession>
<dbReference type="Pfam" id="PF25198">
    <property type="entry name" value="Spore_GerAC_N"/>
    <property type="match status" value="1"/>
</dbReference>
<dbReference type="RefSeq" id="WP_098489181.1">
    <property type="nucleotide sequence ID" value="NZ_NUWN01000002.1"/>
</dbReference>
<dbReference type="PANTHER" id="PTHR35789">
    <property type="entry name" value="SPORE GERMINATION PROTEIN B3"/>
    <property type="match status" value="1"/>
</dbReference>
<dbReference type="Gene3D" id="3.30.300.210">
    <property type="entry name" value="Nutrient germinant receptor protein C, domain 3"/>
    <property type="match status" value="1"/>
</dbReference>
<evidence type="ECO:0000259" key="8">
    <source>
        <dbReference type="Pfam" id="PF05504"/>
    </source>
</evidence>
<dbReference type="PANTHER" id="PTHR35789:SF1">
    <property type="entry name" value="SPORE GERMINATION PROTEIN B3"/>
    <property type="match status" value="1"/>
</dbReference>
<organism evidence="10 11">
    <name type="scientific">Bacillus cereus</name>
    <dbReference type="NCBI Taxonomy" id="1396"/>
    <lineage>
        <taxon>Bacteria</taxon>
        <taxon>Bacillati</taxon>
        <taxon>Bacillota</taxon>
        <taxon>Bacilli</taxon>
        <taxon>Bacillales</taxon>
        <taxon>Bacillaceae</taxon>
        <taxon>Bacillus</taxon>
        <taxon>Bacillus cereus group</taxon>
    </lineage>
</organism>
<evidence type="ECO:0000256" key="3">
    <source>
        <dbReference type="ARBA" id="ARBA00022544"/>
    </source>
</evidence>
<protein>
    <submittedName>
        <fullName evidence="10">Spore gernimation protein GerC</fullName>
    </submittedName>
</protein>
<keyword evidence="5" id="KW-0472">Membrane</keyword>
<feature type="domain" description="Spore germination GerAC-like C-terminal" evidence="8">
    <location>
        <begin position="229"/>
        <end position="392"/>
    </location>
</feature>
<feature type="domain" description="Spore germination protein N-terminal" evidence="9">
    <location>
        <begin position="23"/>
        <end position="200"/>
    </location>
</feature>
<dbReference type="AlphaFoldDB" id="A0A2B0MYC6"/>
<dbReference type="InterPro" id="IPR038501">
    <property type="entry name" value="Spore_GerAC_C_sf"/>
</dbReference>
<sequence>MKRYFTMLIILLVFLLFTTGCWNRRELNELAITLALGIDRTMDGQYLVTAQVVNPGEVAKAKGGGGAGRSSVVIYQEKGQTIFEAVRKMTKDSPRKIYPSHLRMLVLGEPLAKKGIGKPLDLLSRDWELRSDFYITVAKGMNAADILKVPTTLEKIPANKLFNTLESSAKAWSATSFVILDDLIADLVSEGKQPVLTGISLRVKDDEETAFSKQNVEVIDTPARLFFQKLAVFKKDKLVGWLNEKQSKTYNVVTNNEGSTVVNVSCPKGGKFVYQVMNSNTEMKGKIKNGKPEIDLNIRVKGNVGEVACDIDLKKPGSIEKLEEIYEKESVKFFRKAIKEVQKKYKVDIFGFGEAIHRADPKAWKKLKKDWNANFENMPVNLHVHGEIRQVGTVSNSFFEKIK</sequence>
<keyword evidence="4" id="KW-0732">Signal</keyword>
<evidence type="ECO:0000259" key="9">
    <source>
        <dbReference type="Pfam" id="PF25198"/>
    </source>
</evidence>
<comment type="similarity">
    <text evidence="2">Belongs to the GerABKC lipoprotein family.</text>
</comment>
<proteinExistence type="inferred from homology"/>
<comment type="caution">
    <text evidence="10">The sequence shown here is derived from an EMBL/GenBank/DDBJ whole genome shotgun (WGS) entry which is preliminary data.</text>
</comment>
<dbReference type="EMBL" id="NUWN01000002">
    <property type="protein sequence ID" value="PFK47894.1"/>
    <property type="molecule type" value="Genomic_DNA"/>
</dbReference>
<dbReference type="NCBIfam" id="TIGR02887">
    <property type="entry name" value="spore_ger_x_C"/>
    <property type="match status" value="1"/>
</dbReference>
<evidence type="ECO:0000256" key="1">
    <source>
        <dbReference type="ARBA" id="ARBA00004635"/>
    </source>
</evidence>
<dbReference type="Proteomes" id="UP000242656">
    <property type="component" value="Unassembled WGS sequence"/>
</dbReference>
<evidence type="ECO:0000256" key="6">
    <source>
        <dbReference type="ARBA" id="ARBA00023139"/>
    </source>
</evidence>
<evidence type="ECO:0000256" key="4">
    <source>
        <dbReference type="ARBA" id="ARBA00022729"/>
    </source>
</evidence>
<name>A0A2B0MYC6_BACCE</name>
<keyword evidence="7" id="KW-0449">Lipoprotein</keyword>
<evidence type="ECO:0000256" key="7">
    <source>
        <dbReference type="ARBA" id="ARBA00023288"/>
    </source>
</evidence>
<evidence type="ECO:0000313" key="11">
    <source>
        <dbReference type="Proteomes" id="UP000242656"/>
    </source>
</evidence>